<dbReference type="RefSeq" id="WP_027227457.1">
    <property type="nucleotide sequence ID" value="NZ_CP017601.1"/>
</dbReference>
<accession>A0A2S6EXF1</accession>
<dbReference type="AlphaFoldDB" id="A0A2S6EXF1"/>
<dbReference type="PROSITE" id="PS50181">
    <property type="entry name" value="FBOX"/>
    <property type="match status" value="1"/>
</dbReference>
<gene>
    <name evidence="1" type="ORF">C3928_12440</name>
</gene>
<dbReference type="InterPro" id="IPR001810">
    <property type="entry name" value="F-box_dom"/>
</dbReference>
<protein>
    <submittedName>
        <fullName evidence="1">F-box protein</fullName>
    </submittedName>
</protein>
<organism evidence="1 2">
    <name type="scientific">Legionella pneumophila</name>
    <dbReference type="NCBI Taxonomy" id="446"/>
    <lineage>
        <taxon>Bacteria</taxon>
        <taxon>Pseudomonadati</taxon>
        <taxon>Pseudomonadota</taxon>
        <taxon>Gammaproteobacteria</taxon>
        <taxon>Legionellales</taxon>
        <taxon>Legionellaceae</taxon>
        <taxon>Legionella</taxon>
    </lineage>
</organism>
<evidence type="ECO:0000313" key="2">
    <source>
        <dbReference type="Proteomes" id="UP000239239"/>
    </source>
</evidence>
<evidence type="ECO:0000313" key="1">
    <source>
        <dbReference type="EMBL" id="PPK29858.1"/>
    </source>
</evidence>
<sequence length="212" mass="23866">MFILKKNNSNRVSNPSSTNLGSFTRVPNEILLHVMYFLDLQSLSRFARTNKDINYQVHQLSKAFNVTLVDIGCEGTYSHLHQKYSKFLVASQKRQKELQSIKEVRESINQQRKDLEDNPAHRSSCISKEEKTFTVVCCVLGTVGGSLFACCFPVNWGLSALIGGISTTPIPLIVSRATKCMCQKCIECKASSLELREQNLDNNFPLPSKMLK</sequence>
<comment type="caution">
    <text evidence="1">The sequence shown here is derived from an EMBL/GenBank/DDBJ whole genome shotgun (WGS) entry which is preliminary data.</text>
</comment>
<dbReference type="InterPro" id="IPR036047">
    <property type="entry name" value="F-box-like_dom_sf"/>
</dbReference>
<proteinExistence type="predicted"/>
<dbReference type="EMBL" id="PQWY01000016">
    <property type="protein sequence ID" value="PPK29858.1"/>
    <property type="molecule type" value="Genomic_DNA"/>
</dbReference>
<dbReference type="SUPFAM" id="SSF81383">
    <property type="entry name" value="F-box domain"/>
    <property type="match status" value="1"/>
</dbReference>
<dbReference type="OrthoDB" id="5652912at2"/>
<reference evidence="1 2" key="1">
    <citation type="submission" date="2018-02" db="EMBL/GenBank/DDBJ databases">
        <title>Draft genome sequences of four Legionella pneumophila clinical strains isolated in Ontario.</title>
        <authorList>
            <person name="Fortuna A."/>
            <person name="Ramnarine R."/>
            <person name="Li A."/>
            <person name="Frantz C."/>
            <person name="Mallo G."/>
        </authorList>
    </citation>
    <scope>NUCLEOTIDE SEQUENCE [LARGE SCALE GENOMIC DNA]</scope>
    <source>
        <strain evidence="1 2">LG61</strain>
    </source>
</reference>
<name>A0A2S6EXF1_LEGPN</name>
<dbReference type="Proteomes" id="UP000239239">
    <property type="component" value="Unassembled WGS sequence"/>
</dbReference>